<proteinExistence type="predicted"/>
<accession>A0ACC4DKU5</accession>
<comment type="caution">
    <text evidence="1">The sequence shown here is derived from an EMBL/GenBank/DDBJ whole genome shotgun (WGS) entry which is preliminary data.</text>
</comment>
<sequence>MEHTSRPLTKRPRASLACNACRQTKSKCDGNRPTCERCAKCNAECVYTQSGRDKRMDRQEERKANMALRSRVKELEAQLAAAGLGPQSADAPSSAYSHMQPLDRDKSPGQTSHGGFSDVGSKATAQTPESTADAIATGLFDHPPVVDIGYFGSSSNHAFFWSLSASIENVSHRSTVRYQEPSRQGQATEADEASRAPPLPMMPPSAYRNLQPDDDSFPGRALAVEWTTRFFDTVGAVLPYVSESQVLREIDVIDARDQGWQMSQRSAQALLSIIFAQALQTLDDRSPEPYYRRALGLLDEKTLYIPTVDSLQALLLLASFQQNTQRSMESWVPHYLAVRVAYQLGIHAPASYEYLAVQDKEIRARLWFAVVNQDRIMTAGLARPALIPLQNVRMDLLELLDPARPSRTTDGSCSRESLIYFRHLTALHEILGVTVDSLYSSNISSSHRLALGDLVARTIDLSWKLEQWREGIAPPGIITSNADFSVFSAAAMDQERYTILLSIFHYRAMMLIHGSLLMRVLERITSTGETASSGVLQDAALSLLKNYLWALREWLQLVTSLLQHRRVFLNCNAVAIDQHPFLCILAARSQPQIQHRNDRHRDPGRRSHAQNQPRYAASSGGTSIMSRKAHRCLHRYLNFLKNIAFGVDDQIHDPAPTAATVPEGIEWSQPTPGGANGLPQEFRPEVISSCIDEMFGAVGQDDFMGTGFLTMGQHEGISDFDAAGFI</sequence>
<gene>
    <name evidence="1" type="ORF">ACCO45_009444</name>
</gene>
<organism evidence="1 2">
    <name type="scientific">Purpureocillium lilacinum</name>
    <name type="common">Paecilomyces lilacinus</name>
    <dbReference type="NCBI Taxonomy" id="33203"/>
    <lineage>
        <taxon>Eukaryota</taxon>
        <taxon>Fungi</taxon>
        <taxon>Dikarya</taxon>
        <taxon>Ascomycota</taxon>
        <taxon>Pezizomycotina</taxon>
        <taxon>Sordariomycetes</taxon>
        <taxon>Hypocreomycetidae</taxon>
        <taxon>Hypocreales</taxon>
        <taxon>Ophiocordycipitaceae</taxon>
        <taxon>Purpureocillium</taxon>
    </lineage>
</organism>
<evidence type="ECO:0000313" key="2">
    <source>
        <dbReference type="Proteomes" id="UP001638806"/>
    </source>
</evidence>
<dbReference type="Proteomes" id="UP001638806">
    <property type="component" value="Unassembled WGS sequence"/>
</dbReference>
<reference evidence="1" key="1">
    <citation type="submission" date="2024-12" db="EMBL/GenBank/DDBJ databases">
        <title>Comparative genomics and development of molecular markers within Purpureocillium lilacinum and among Purpureocillium species.</title>
        <authorList>
            <person name="Yeh Z.-Y."/>
            <person name="Ni N.-T."/>
            <person name="Lo P.-H."/>
            <person name="Mushyakhwo K."/>
            <person name="Lin C.-F."/>
            <person name="Nai Y.-S."/>
        </authorList>
    </citation>
    <scope>NUCLEOTIDE SEQUENCE</scope>
    <source>
        <strain evidence="1">NCHU-NPUST-175</strain>
    </source>
</reference>
<name>A0ACC4DKU5_PURLI</name>
<dbReference type="EMBL" id="JBGNUJ010000008">
    <property type="protein sequence ID" value="KAL3956598.1"/>
    <property type="molecule type" value="Genomic_DNA"/>
</dbReference>
<keyword evidence="2" id="KW-1185">Reference proteome</keyword>
<evidence type="ECO:0000313" key="1">
    <source>
        <dbReference type="EMBL" id="KAL3956598.1"/>
    </source>
</evidence>
<protein>
    <submittedName>
        <fullName evidence="1">Uncharacterized protein</fullName>
    </submittedName>
</protein>